<dbReference type="Gene3D" id="3.90.960.10">
    <property type="entry name" value="YbaK/aminoacyl-tRNA synthetase-associated domain"/>
    <property type="match status" value="1"/>
</dbReference>
<dbReference type="GO" id="GO:0002161">
    <property type="term" value="F:aminoacyl-tRNA deacylase activity"/>
    <property type="evidence" value="ECO:0007669"/>
    <property type="project" value="InterPro"/>
</dbReference>
<proteinExistence type="predicted"/>
<dbReference type="PANTHER" id="PTHR30411:SF1">
    <property type="entry name" value="CYTOPLASMIC PROTEIN"/>
    <property type="match status" value="1"/>
</dbReference>
<evidence type="ECO:0000313" key="2">
    <source>
        <dbReference type="EMBL" id="SEM43257.1"/>
    </source>
</evidence>
<dbReference type="InterPro" id="IPR036754">
    <property type="entry name" value="YbaK/aa-tRNA-synt-asso_dom_sf"/>
</dbReference>
<sequence>MSKSLKRVSDALGAAGLQIIPVEMADGTRTAADAAAAVGCDIDQIAKSIVLQGATSGRVVLFVTPGGRQVDLDRAAQLAGEPLGRADAAAVRAQTGFAIGGVSPVGHLTPVTTFFDAGLSAFAVVWAAAGTPRHVFAIAPDDLARISGAVVAEFAG</sequence>
<dbReference type="InterPro" id="IPR007214">
    <property type="entry name" value="YbaK/aa-tRNA-synth-assoc-dom"/>
</dbReference>
<gene>
    <name evidence="2" type="ORF">SAMN04488003_10190</name>
</gene>
<dbReference type="Pfam" id="PF04073">
    <property type="entry name" value="tRNA_edit"/>
    <property type="match status" value="1"/>
</dbReference>
<feature type="domain" description="YbaK/aminoacyl-tRNA synthetase-associated" evidence="1">
    <location>
        <begin position="27"/>
        <end position="145"/>
    </location>
</feature>
<dbReference type="RefSeq" id="WP_089897554.1">
    <property type="nucleotide sequence ID" value="NZ_FOCI01000001.1"/>
</dbReference>
<dbReference type="OrthoDB" id="9798760at2"/>
<dbReference type="CDD" id="cd04333">
    <property type="entry name" value="ProX_deacylase"/>
    <property type="match status" value="1"/>
</dbReference>
<reference evidence="2 3" key="1">
    <citation type="submission" date="2016-10" db="EMBL/GenBank/DDBJ databases">
        <authorList>
            <person name="de Groot N.N."/>
        </authorList>
    </citation>
    <scope>NUCLEOTIDE SEQUENCE [LARGE SCALE GENOMIC DNA]</scope>
    <source>
        <strain evidence="2 3">DSM 16213</strain>
    </source>
</reference>
<evidence type="ECO:0000313" key="3">
    <source>
        <dbReference type="Proteomes" id="UP000199585"/>
    </source>
</evidence>
<accession>A0A1H7YD40</accession>
<organism evidence="2 3">
    <name type="scientific">Loktanella fryxellensis</name>
    <dbReference type="NCBI Taxonomy" id="245187"/>
    <lineage>
        <taxon>Bacteria</taxon>
        <taxon>Pseudomonadati</taxon>
        <taxon>Pseudomonadota</taxon>
        <taxon>Alphaproteobacteria</taxon>
        <taxon>Rhodobacterales</taxon>
        <taxon>Roseobacteraceae</taxon>
        <taxon>Loktanella</taxon>
    </lineage>
</organism>
<name>A0A1H7YD40_9RHOB</name>
<protein>
    <submittedName>
        <fullName evidence="2">Cys-tRNA(Pro) deacylase, prolyl-tRNA editing enzyme YbaK/EbsC</fullName>
    </submittedName>
</protein>
<keyword evidence="3" id="KW-1185">Reference proteome</keyword>
<dbReference type="PANTHER" id="PTHR30411">
    <property type="entry name" value="CYTOPLASMIC PROTEIN"/>
    <property type="match status" value="1"/>
</dbReference>
<dbReference type="STRING" id="245187.SAMN04488003_10190"/>
<dbReference type="EMBL" id="FOCI01000001">
    <property type="protein sequence ID" value="SEM43257.1"/>
    <property type="molecule type" value="Genomic_DNA"/>
</dbReference>
<dbReference type="Proteomes" id="UP000199585">
    <property type="component" value="Unassembled WGS sequence"/>
</dbReference>
<dbReference type="AlphaFoldDB" id="A0A1H7YD40"/>
<evidence type="ECO:0000259" key="1">
    <source>
        <dbReference type="Pfam" id="PF04073"/>
    </source>
</evidence>
<dbReference type="SUPFAM" id="SSF55826">
    <property type="entry name" value="YbaK/ProRS associated domain"/>
    <property type="match status" value="1"/>
</dbReference>